<evidence type="ECO:0000256" key="1">
    <source>
        <dbReference type="SAM" id="Phobius"/>
    </source>
</evidence>
<dbReference type="EMBL" id="DTAD01000033">
    <property type="protein sequence ID" value="HGN90103.1"/>
    <property type="molecule type" value="Genomic_DNA"/>
</dbReference>
<dbReference type="InterPro" id="IPR027396">
    <property type="entry name" value="DsrEFH-like"/>
</dbReference>
<dbReference type="SUPFAM" id="SSF75169">
    <property type="entry name" value="DsrEFH-like"/>
    <property type="match status" value="1"/>
</dbReference>
<proteinExistence type="predicted"/>
<keyword evidence="1" id="KW-0812">Transmembrane</keyword>
<dbReference type="InterPro" id="IPR032836">
    <property type="entry name" value="DsrE2-like"/>
</dbReference>
<sequence length="166" mass="18052">MTQATVVKPVEETPQTSKLCIILSKGTLDMAYPAFMLANAAAAMGYEVHIFFTFWGMSVIDKRKIDNLKVSSVGNPALPMPNLLGALPGMTAMVTRMLKNKMAKQRVPTIRELIKTAKEAGVKLHACSTTMDVMGLKKEDFIPEVDDIVGAASFIQMSEGGQVIFI</sequence>
<dbReference type="Pfam" id="PF13686">
    <property type="entry name" value="DrsE_2"/>
    <property type="match status" value="1"/>
</dbReference>
<feature type="transmembrane region" description="Helical" evidence="1">
    <location>
        <begin position="77"/>
        <end position="98"/>
    </location>
</feature>
<reference evidence="3" key="1">
    <citation type="journal article" date="2020" name="mSystems">
        <title>Genome- and Community-Level Interaction Insights into Carbon Utilization and Element Cycling Functions of Hydrothermarchaeota in Hydrothermal Sediment.</title>
        <authorList>
            <person name="Zhou Z."/>
            <person name="Liu Y."/>
            <person name="Xu W."/>
            <person name="Pan J."/>
            <person name="Luo Z.H."/>
            <person name="Li M."/>
        </authorList>
    </citation>
    <scope>NUCLEOTIDE SEQUENCE [LARGE SCALE GENOMIC DNA]</scope>
    <source>
        <strain evidence="3">SpSt-613</strain>
        <strain evidence="2">SpSt-669</strain>
    </source>
</reference>
<accession>A0A7C4HY10</accession>
<gene>
    <name evidence="3" type="ORF">ENT82_03115</name>
    <name evidence="2" type="ORF">ENU43_03040</name>
</gene>
<comment type="caution">
    <text evidence="3">The sequence shown here is derived from an EMBL/GenBank/DDBJ whole genome shotgun (WGS) entry which is preliminary data.</text>
</comment>
<name>A0A7C4HY10_CALS0</name>
<keyword evidence="1" id="KW-1133">Transmembrane helix</keyword>
<protein>
    <submittedName>
        <fullName evidence="3">Peroxiredoxin family protein</fullName>
    </submittedName>
</protein>
<dbReference type="PANTHER" id="PTHR34655:SF2">
    <property type="entry name" value="PEROXIREDOXIN FAMILY PROTEIN"/>
    <property type="match status" value="1"/>
</dbReference>
<evidence type="ECO:0000313" key="3">
    <source>
        <dbReference type="EMBL" id="HGN90103.1"/>
    </source>
</evidence>
<dbReference type="Gene3D" id="3.40.1260.10">
    <property type="entry name" value="DsrEFH-like"/>
    <property type="match status" value="1"/>
</dbReference>
<evidence type="ECO:0000313" key="2">
    <source>
        <dbReference type="EMBL" id="HGL40624.1"/>
    </source>
</evidence>
<feature type="transmembrane region" description="Helical" evidence="1">
    <location>
        <begin position="34"/>
        <end position="57"/>
    </location>
</feature>
<dbReference type="AlphaFoldDB" id="A0A7C4HY10"/>
<keyword evidence="1" id="KW-0472">Membrane</keyword>
<organism evidence="3">
    <name type="scientific">Caldiarchaeum subterraneum</name>
    <dbReference type="NCBI Taxonomy" id="311458"/>
    <lineage>
        <taxon>Archaea</taxon>
        <taxon>Nitrososphaerota</taxon>
        <taxon>Candidatus Caldarchaeales</taxon>
        <taxon>Candidatus Caldarchaeaceae</taxon>
        <taxon>Candidatus Caldarchaeum</taxon>
    </lineage>
</organism>
<dbReference type="EMBL" id="DTCM01000035">
    <property type="protein sequence ID" value="HGL40624.1"/>
    <property type="molecule type" value="Genomic_DNA"/>
</dbReference>
<dbReference type="PANTHER" id="PTHR34655">
    <property type="entry name" value="CONSERVED WITHIN P. AEROPHILUM"/>
    <property type="match status" value="1"/>
</dbReference>